<name>A0ABS9BGX0_9BACT</name>
<comment type="caution">
    <text evidence="2">The sequence shown here is derived from an EMBL/GenBank/DDBJ whole genome shotgun (WGS) entry which is preliminary data.</text>
</comment>
<dbReference type="EMBL" id="JAKEVY010000002">
    <property type="protein sequence ID" value="MCF1714424.1"/>
    <property type="molecule type" value="Genomic_DNA"/>
</dbReference>
<evidence type="ECO:0000313" key="3">
    <source>
        <dbReference type="Proteomes" id="UP001200145"/>
    </source>
</evidence>
<proteinExistence type="predicted"/>
<feature type="domain" description="HTH-like" evidence="1">
    <location>
        <begin position="2"/>
        <end position="71"/>
    </location>
</feature>
<protein>
    <recommendedName>
        <fullName evidence="1">HTH-like domain-containing protein</fullName>
    </recommendedName>
</protein>
<dbReference type="Pfam" id="PF24718">
    <property type="entry name" value="HTH_73"/>
    <property type="match status" value="1"/>
</dbReference>
<evidence type="ECO:0000259" key="1">
    <source>
        <dbReference type="Pfam" id="PF24718"/>
    </source>
</evidence>
<keyword evidence="3" id="KW-1185">Reference proteome</keyword>
<evidence type="ECO:0000313" key="2">
    <source>
        <dbReference type="EMBL" id="MCF1714424.1"/>
    </source>
</evidence>
<organism evidence="2 3">
    <name type="scientific">Flavihumibacter fluminis</name>
    <dbReference type="NCBI Taxonomy" id="2909236"/>
    <lineage>
        <taxon>Bacteria</taxon>
        <taxon>Pseudomonadati</taxon>
        <taxon>Bacteroidota</taxon>
        <taxon>Chitinophagia</taxon>
        <taxon>Chitinophagales</taxon>
        <taxon>Chitinophagaceae</taxon>
        <taxon>Flavihumibacter</taxon>
    </lineage>
</organism>
<sequence>MTLNQLSSTLKEMYSNAPKNEQVTMVHLFGIKYAEHLQKIGVREVVQQSGLPISYNTEINKGINLAKYVSPR</sequence>
<gene>
    <name evidence="2" type="ORF">L0U88_07275</name>
</gene>
<accession>A0ABS9BGX0</accession>
<dbReference type="RefSeq" id="WP_234865090.1">
    <property type="nucleotide sequence ID" value="NZ_JAKEVY010000002.1"/>
</dbReference>
<dbReference type="InterPro" id="IPR056975">
    <property type="entry name" value="HTH_73"/>
</dbReference>
<dbReference type="Proteomes" id="UP001200145">
    <property type="component" value="Unassembled WGS sequence"/>
</dbReference>
<reference evidence="2 3" key="1">
    <citation type="submission" date="2022-01" db="EMBL/GenBank/DDBJ databases">
        <title>Flavihumibacter sp. nov., isolated from sediment of a river.</title>
        <authorList>
            <person name="Liu H."/>
        </authorList>
    </citation>
    <scope>NUCLEOTIDE SEQUENCE [LARGE SCALE GENOMIC DNA]</scope>
    <source>
        <strain evidence="2 3">RY-1</strain>
    </source>
</reference>